<evidence type="ECO:0000259" key="12">
    <source>
        <dbReference type="PROSITE" id="PS50011"/>
    </source>
</evidence>
<dbReference type="PROSITE" id="PS00108">
    <property type="entry name" value="PROTEIN_KINASE_ST"/>
    <property type="match status" value="1"/>
</dbReference>
<organism evidence="13 14">
    <name type="scientific">Talaromyces islandicus</name>
    <name type="common">Penicillium islandicum</name>
    <dbReference type="NCBI Taxonomy" id="28573"/>
    <lineage>
        <taxon>Eukaryota</taxon>
        <taxon>Fungi</taxon>
        <taxon>Dikarya</taxon>
        <taxon>Ascomycota</taxon>
        <taxon>Pezizomycotina</taxon>
        <taxon>Eurotiomycetes</taxon>
        <taxon>Eurotiomycetidae</taxon>
        <taxon>Eurotiales</taxon>
        <taxon>Trichocomaceae</taxon>
        <taxon>Talaromyces</taxon>
        <taxon>Talaromyces sect. Islandici</taxon>
    </lineage>
</organism>
<feature type="compositionally biased region" description="Low complexity" evidence="11">
    <location>
        <begin position="537"/>
        <end position="551"/>
    </location>
</feature>
<evidence type="ECO:0000256" key="7">
    <source>
        <dbReference type="ARBA" id="ARBA00022840"/>
    </source>
</evidence>
<evidence type="ECO:0000256" key="4">
    <source>
        <dbReference type="ARBA" id="ARBA00022679"/>
    </source>
</evidence>
<dbReference type="GO" id="GO:0005524">
    <property type="term" value="F:ATP binding"/>
    <property type="evidence" value="ECO:0007669"/>
    <property type="project" value="UniProtKB-UniRule"/>
</dbReference>
<proteinExistence type="inferred from homology"/>
<dbReference type="AlphaFoldDB" id="A0A0U1LMG3"/>
<feature type="region of interest" description="Disordered" evidence="11">
    <location>
        <begin position="697"/>
        <end position="797"/>
    </location>
</feature>
<keyword evidence="5 10" id="KW-0547">Nucleotide-binding</keyword>
<evidence type="ECO:0000256" key="1">
    <source>
        <dbReference type="ARBA" id="ARBA00008874"/>
    </source>
</evidence>
<protein>
    <recommendedName>
        <fullName evidence="2">non-specific serine/threonine protein kinase</fullName>
        <ecNumber evidence="2">2.7.11.1</ecNumber>
    </recommendedName>
</protein>
<feature type="domain" description="Protein kinase" evidence="12">
    <location>
        <begin position="51"/>
        <end position="321"/>
    </location>
</feature>
<evidence type="ECO:0000313" key="14">
    <source>
        <dbReference type="Proteomes" id="UP000054383"/>
    </source>
</evidence>
<keyword evidence="7 10" id="KW-0067">ATP-binding</keyword>
<dbReference type="Gene3D" id="1.10.510.10">
    <property type="entry name" value="Transferase(Phosphotransferase) domain 1"/>
    <property type="match status" value="1"/>
</dbReference>
<comment type="catalytic activity">
    <reaction evidence="8">
        <text>L-threonyl-[protein] + ATP = O-phospho-L-threonyl-[protein] + ADP + H(+)</text>
        <dbReference type="Rhea" id="RHEA:46608"/>
        <dbReference type="Rhea" id="RHEA-COMP:11060"/>
        <dbReference type="Rhea" id="RHEA-COMP:11605"/>
        <dbReference type="ChEBI" id="CHEBI:15378"/>
        <dbReference type="ChEBI" id="CHEBI:30013"/>
        <dbReference type="ChEBI" id="CHEBI:30616"/>
        <dbReference type="ChEBI" id="CHEBI:61977"/>
        <dbReference type="ChEBI" id="CHEBI:456216"/>
        <dbReference type="EC" id="2.7.11.1"/>
    </reaction>
</comment>
<dbReference type="PANTHER" id="PTHR48012">
    <property type="entry name" value="STERILE20-LIKE KINASE, ISOFORM B-RELATED"/>
    <property type="match status" value="1"/>
</dbReference>
<evidence type="ECO:0000256" key="11">
    <source>
        <dbReference type="SAM" id="MobiDB-lite"/>
    </source>
</evidence>
<keyword evidence="3" id="KW-0723">Serine/threonine-protein kinase</keyword>
<dbReference type="OrthoDB" id="248923at2759"/>
<comment type="catalytic activity">
    <reaction evidence="9">
        <text>L-seryl-[protein] + ATP = O-phospho-L-seryl-[protein] + ADP + H(+)</text>
        <dbReference type="Rhea" id="RHEA:17989"/>
        <dbReference type="Rhea" id="RHEA-COMP:9863"/>
        <dbReference type="Rhea" id="RHEA-COMP:11604"/>
        <dbReference type="ChEBI" id="CHEBI:15378"/>
        <dbReference type="ChEBI" id="CHEBI:29999"/>
        <dbReference type="ChEBI" id="CHEBI:30616"/>
        <dbReference type="ChEBI" id="CHEBI:83421"/>
        <dbReference type="ChEBI" id="CHEBI:456216"/>
        <dbReference type="EC" id="2.7.11.1"/>
    </reaction>
</comment>
<feature type="compositionally biased region" description="Basic and acidic residues" evidence="11">
    <location>
        <begin position="654"/>
        <end position="663"/>
    </location>
</feature>
<keyword evidence="14" id="KW-1185">Reference proteome</keyword>
<keyword evidence="6 13" id="KW-0418">Kinase</keyword>
<evidence type="ECO:0000256" key="5">
    <source>
        <dbReference type="ARBA" id="ARBA00022741"/>
    </source>
</evidence>
<evidence type="ECO:0000313" key="13">
    <source>
        <dbReference type="EMBL" id="CRG84244.1"/>
    </source>
</evidence>
<sequence length="846" mass="93645">MEVPRSSSFLDPSSAMASITKQKVDAIRLAKEQAAAVHEMCRRAKTEVPQYEFEELIGKGAYGRVYKGRQLPSRELVAIKVMDIDNLDYKMNRDMKDESIKDFIHEIKVLNQAKEAGAKNVNVLIEAISIHSQLWVVCEYCPGGSVKTLMRATGDRLDEKFIIPIARELAEGLRAIHDAGIIHRDVKAANVLIQEEGHLQICDFGVAGILQSKMDKRSTWIGTPHWMPPEMFSTRGGSTHQYGSELDVWAYGCTLYEIATGNPPNAGLRERMQIGRSLGRNIPRLDGEQYTEELKDLVAFSLESDPATRPTMSTILSHPYITGSEAEYPTSSLSELVRIYYQWSQRGGQRVSLFHPGGAVAAEFPGDTSYDDDWNFSATDGFERRYSVLDLDQLSASLAEITEGDETTADKEPEPTSDDSQVPEMTSVEKANFDERVKRGAAAMEGLFDEMKPTYKYETKNDFVPVEEKQRYSDLPLRTTTDRSSVTSTFIDLNLGSFDSSHYAAGSASQFQLADADTIRANRSSLRSSRNSDSDQSRASSISDNNGNINDTFQPSAPRPPTMDWKFPSMAVPEDREPDPAPIQPAPNTFKPLAVDKRATRDWKFPMMADTSEEPTHANYALDETPSHTIRPPYVQSQQSALDLTLDHDRAPSIEITHTDESRPSTATSTVSDYDPFRFDRAPDIYATARHMYNSSSSSTAMSSLDGPGPDDHDVQDFAKDSIDGPGPDDHDESVIVDGPGPDDVEDDDGGPGPDHHDNDSNSDMASSTTAVTPLTAQRAPLRTPRNSSGKDYDSNIFEFPDVQPPSAQSLMEDASEEVVALELDRLIEKFMQACYSTIDAVEEIA</sequence>
<dbReference type="Pfam" id="PF00069">
    <property type="entry name" value="Pkinase"/>
    <property type="match status" value="1"/>
</dbReference>
<dbReference type="STRING" id="28573.A0A0U1LMG3"/>
<feature type="region of interest" description="Disordered" evidence="11">
    <location>
        <begin position="402"/>
        <end position="430"/>
    </location>
</feature>
<dbReference type="InterPro" id="IPR008271">
    <property type="entry name" value="Ser/Thr_kinase_AS"/>
</dbReference>
<dbReference type="SMART" id="SM00220">
    <property type="entry name" value="S_TKc"/>
    <property type="match status" value="1"/>
</dbReference>
<dbReference type="InterPro" id="IPR050629">
    <property type="entry name" value="STE20/SPS1-PAK"/>
</dbReference>
<evidence type="ECO:0000256" key="9">
    <source>
        <dbReference type="ARBA" id="ARBA00048679"/>
    </source>
</evidence>
<keyword evidence="4" id="KW-0808">Transferase</keyword>
<dbReference type="PROSITE" id="PS50011">
    <property type="entry name" value="PROTEIN_KINASE_DOM"/>
    <property type="match status" value="1"/>
</dbReference>
<evidence type="ECO:0000256" key="3">
    <source>
        <dbReference type="ARBA" id="ARBA00022527"/>
    </source>
</evidence>
<dbReference type="PANTHER" id="PTHR48012:SF10">
    <property type="entry name" value="FI20177P1"/>
    <property type="match status" value="1"/>
</dbReference>
<dbReference type="GO" id="GO:0004674">
    <property type="term" value="F:protein serine/threonine kinase activity"/>
    <property type="evidence" value="ECO:0007669"/>
    <property type="project" value="UniProtKB-KW"/>
</dbReference>
<evidence type="ECO:0000256" key="2">
    <source>
        <dbReference type="ARBA" id="ARBA00012513"/>
    </source>
</evidence>
<feature type="compositionally biased region" description="Acidic residues" evidence="11">
    <location>
        <begin position="741"/>
        <end position="750"/>
    </location>
</feature>
<name>A0A0U1LMG3_TALIS</name>
<feature type="binding site" evidence="10">
    <location>
        <position position="80"/>
    </location>
    <ligand>
        <name>ATP</name>
        <dbReference type="ChEBI" id="CHEBI:30616"/>
    </ligand>
</feature>
<evidence type="ECO:0000256" key="8">
    <source>
        <dbReference type="ARBA" id="ARBA00047899"/>
    </source>
</evidence>
<dbReference type="Proteomes" id="UP000054383">
    <property type="component" value="Unassembled WGS sequence"/>
</dbReference>
<dbReference type="InterPro" id="IPR011009">
    <property type="entry name" value="Kinase-like_dom_sf"/>
</dbReference>
<evidence type="ECO:0000256" key="6">
    <source>
        <dbReference type="ARBA" id="ARBA00022777"/>
    </source>
</evidence>
<accession>A0A0U1LMG3</accession>
<dbReference type="InterPro" id="IPR017441">
    <property type="entry name" value="Protein_kinase_ATP_BS"/>
</dbReference>
<comment type="similarity">
    <text evidence="1">Belongs to the protein kinase superfamily. STE Ser/Thr protein kinase family. STE20 subfamily.</text>
</comment>
<feature type="region of interest" description="Disordered" evidence="11">
    <location>
        <begin position="654"/>
        <end position="678"/>
    </location>
</feature>
<feature type="region of interest" description="Disordered" evidence="11">
    <location>
        <begin position="524"/>
        <end position="590"/>
    </location>
</feature>
<dbReference type="InterPro" id="IPR000719">
    <property type="entry name" value="Prot_kinase_dom"/>
</dbReference>
<feature type="compositionally biased region" description="Basic and acidic residues" evidence="11">
    <location>
        <begin position="710"/>
        <end position="723"/>
    </location>
</feature>
<feature type="compositionally biased region" description="Polar residues" evidence="11">
    <location>
        <begin position="762"/>
        <end position="776"/>
    </location>
</feature>
<evidence type="ECO:0000256" key="10">
    <source>
        <dbReference type="PROSITE-ProRule" id="PRU10141"/>
    </source>
</evidence>
<dbReference type="EC" id="2.7.11.1" evidence="2"/>
<dbReference type="SUPFAM" id="SSF56112">
    <property type="entry name" value="Protein kinase-like (PK-like)"/>
    <property type="match status" value="1"/>
</dbReference>
<dbReference type="PROSITE" id="PS00107">
    <property type="entry name" value="PROTEIN_KINASE_ATP"/>
    <property type="match status" value="1"/>
</dbReference>
<reference evidence="13 14" key="1">
    <citation type="submission" date="2015-04" db="EMBL/GenBank/DDBJ databases">
        <authorList>
            <person name="Syromyatnikov M.Y."/>
            <person name="Popov V.N."/>
        </authorList>
    </citation>
    <scope>NUCLEOTIDE SEQUENCE [LARGE SCALE GENOMIC DNA]</scope>
    <source>
        <strain evidence="13">WF-38-12</strain>
    </source>
</reference>
<dbReference type="EMBL" id="CVMT01000001">
    <property type="protein sequence ID" value="CRG84244.1"/>
    <property type="molecule type" value="Genomic_DNA"/>
</dbReference>
<gene>
    <name evidence="13" type="ORF">PISL3812_01556</name>
</gene>
<dbReference type="OMA" id="MDWKFPS"/>
<dbReference type="FunFam" id="1.10.510.10:FF:000670">
    <property type="entry name" value="Serine/threonin protein kinase, putative"/>
    <property type="match status" value="1"/>
</dbReference>
<dbReference type="GO" id="GO:0005737">
    <property type="term" value="C:cytoplasm"/>
    <property type="evidence" value="ECO:0007669"/>
    <property type="project" value="TreeGrafter"/>
</dbReference>